<dbReference type="PROSITE" id="PS50113">
    <property type="entry name" value="PAC"/>
    <property type="match status" value="1"/>
</dbReference>
<protein>
    <submittedName>
        <fullName evidence="6">Methyl-accepting chemotaxis protein</fullName>
    </submittedName>
</protein>
<dbReference type="OrthoDB" id="9765776at2"/>
<dbReference type="RefSeq" id="WP_136547838.1">
    <property type="nucleotide sequence ID" value="NZ_CP031093.1"/>
</dbReference>
<dbReference type="InterPro" id="IPR000700">
    <property type="entry name" value="PAS-assoc_C"/>
</dbReference>
<evidence type="ECO:0000259" key="5">
    <source>
        <dbReference type="PROSITE" id="PS50113"/>
    </source>
</evidence>
<dbReference type="PANTHER" id="PTHR24422">
    <property type="entry name" value="CHEMOTAXIS PROTEIN METHYLTRANSFERASE"/>
    <property type="match status" value="1"/>
</dbReference>
<feature type="domain" description="Methyl-accepting transducer" evidence="3">
    <location>
        <begin position="262"/>
        <end position="431"/>
    </location>
</feature>
<evidence type="ECO:0000313" key="7">
    <source>
        <dbReference type="Proteomes" id="UP000298049"/>
    </source>
</evidence>
<accession>A0A4V1D8K4</accession>
<name>A0A4V1D8K4_9ALTE</name>
<dbReference type="GO" id="GO:0007165">
    <property type="term" value="P:signal transduction"/>
    <property type="evidence" value="ECO:0007669"/>
    <property type="project" value="UniProtKB-KW"/>
</dbReference>
<feature type="domain" description="PAS" evidence="4">
    <location>
        <begin position="37"/>
        <end position="63"/>
    </location>
</feature>
<dbReference type="InterPro" id="IPR035965">
    <property type="entry name" value="PAS-like_dom_sf"/>
</dbReference>
<dbReference type="InterPro" id="IPR001610">
    <property type="entry name" value="PAC"/>
</dbReference>
<dbReference type="InterPro" id="IPR000014">
    <property type="entry name" value="PAS"/>
</dbReference>
<dbReference type="GO" id="GO:0006935">
    <property type="term" value="P:chemotaxis"/>
    <property type="evidence" value="ECO:0007669"/>
    <property type="project" value="InterPro"/>
</dbReference>
<dbReference type="GO" id="GO:0016020">
    <property type="term" value="C:membrane"/>
    <property type="evidence" value="ECO:0007669"/>
    <property type="project" value="InterPro"/>
</dbReference>
<dbReference type="SUPFAM" id="SSF58104">
    <property type="entry name" value="Methyl-accepting chemotaxis protein (MCP) signaling domain"/>
    <property type="match status" value="1"/>
</dbReference>
<dbReference type="PROSITE" id="PS50111">
    <property type="entry name" value="CHEMOTAXIS_TRANSDUC_2"/>
    <property type="match status" value="1"/>
</dbReference>
<dbReference type="EMBL" id="CP031093">
    <property type="protein sequence ID" value="QCF25500.1"/>
    <property type="molecule type" value="Genomic_DNA"/>
</dbReference>
<dbReference type="KEGG" id="hmi:soil367_05905"/>
<evidence type="ECO:0000256" key="1">
    <source>
        <dbReference type="ARBA" id="ARBA00023224"/>
    </source>
</evidence>
<dbReference type="SMART" id="SM00091">
    <property type="entry name" value="PAS"/>
    <property type="match status" value="2"/>
</dbReference>
<dbReference type="PRINTS" id="PR00260">
    <property type="entry name" value="CHEMTRNSDUCR"/>
</dbReference>
<dbReference type="InterPro" id="IPR013655">
    <property type="entry name" value="PAS_fold_3"/>
</dbReference>
<dbReference type="CDD" id="cd00130">
    <property type="entry name" value="PAS"/>
    <property type="match status" value="2"/>
</dbReference>
<dbReference type="GO" id="GO:0004888">
    <property type="term" value="F:transmembrane signaling receptor activity"/>
    <property type="evidence" value="ECO:0007669"/>
    <property type="project" value="InterPro"/>
</dbReference>
<dbReference type="SMART" id="SM00283">
    <property type="entry name" value="MA"/>
    <property type="match status" value="1"/>
</dbReference>
<dbReference type="Pfam" id="PF08447">
    <property type="entry name" value="PAS_3"/>
    <property type="match status" value="2"/>
</dbReference>
<feature type="domain" description="PAC" evidence="5">
    <location>
        <begin position="212"/>
        <end position="264"/>
    </location>
</feature>
<gene>
    <name evidence="6" type="ORF">soil367_05905</name>
</gene>
<organism evidence="6 7">
    <name type="scientific">Hydrocarboniclastica marina</name>
    <dbReference type="NCBI Taxonomy" id="2259620"/>
    <lineage>
        <taxon>Bacteria</taxon>
        <taxon>Pseudomonadati</taxon>
        <taxon>Pseudomonadota</taxon>
        <taxon>Gammaproteobacteria</taxon>
        <taxon>Alteromonadales</taxon>
        <taxon>Alteromonadaceae</taxon>
        <taxon>Hydrocarboniclastica</taxon>
    </lineage>
</organism>
<dbReference type="NCBIfam" id="TIGR00229">
    <property type="entry name" value="sensory_box"/>
    <property type="match status" value="2"/>
</dbReference>
<dbReference type="PANTHER" id="PTHR24422:SF10">
    <property type="entry name" value="CHEMOTAXIS PROTEIN METHYLTRANSFERASE 2"/>
    <property type="match status" value="1"/>
</dbReference>
<dbReference type="InterPro" id="IPR050903">
    <property type="entry name" value="Bact_Chemotaxis_MeTrfase"/>
</dbReference>
<evidence type="ECO:0000259" key="4">
    <source>
        <dbReference type="PROSITE" id="PS50112"/>
    </source>
</evidence>
<dbReference type="Proteomes" id="UP000298049">
    <property type="component" value="Chromosome"/>
</dbReference>
<dbReference type="InterPro" id="IPR004089">
    <property type="entry name" value="MCPsignal_dom"/>
</dbReference>
<feature type="domain" description="PAS" evidence="4">
    <location>
        <begin position="141"/>
        <end position="185"/>
    </location>
</feature>
<reference evidence="6 7" key="1">
    <citation type="submission" date="2018-07" db="EMBL/GenBank/DDBJ databases">
        <title>Marsedoiliclastica nanhaica gen. nov. sp. nov., a novel marine hydrocarbonoclastic bacterium isolated from an in-situ enriched hydrocarbon-degrading consortium in deep-sea sediment.</title>
        <authorList>
            <person name="Dong C."/>
            <person name="Ma T."/>
            <person name="Liu R."/>
            <person name="Shao Z."/>
        </authorList>
    </citation>
    <scope>NUCLEOTIDE SEQUENCE [LARGE SCALE GENOMIC DNA]</scope>
    <source>
        <strain evidence="7">soil36-7</strain>
    </source>
</reference>
<sequence>MFNKSLKQELAITRQDRDSYLQDLAAMKHHLPSIEFDPEGIVLKANSAFVDIVGYSERELIGQHHRLLCEPAYAKSDAYKRFWQDLNSGKPFSGTFPRINKTGEEIWLEATYLPVTDPSGSVVKVIKTAADVTVAYKDAETGKALLQALDRSQAIIEFAPDGRILKANKNFLSLMGYRESDIVNKHHRMFCLGEFYEKNPDFWQELRRGEYKSGLFERINSAGSHVWIEASYNPVMDKSGKVIKVVKIGADVTTRIKRNLAVQHAAEIASATAEETDQVARSGIKSLHDAIQTSESVKNVVSGAVANISVLNEKFKDIEKIVSTIRGISDQTNLLALNAAIEAARAGDLGRGFSVVADEVRQLAGRAGASTTEITNVVVENREMLNDITSRVKQVAVISEEGLSKISDVSKIMDDIQRGAENVSKTVLELK</sequence>
<dbReference type="InterPro" id="IPR004090">
    <property type="entry name" value="Chemotax_Me-accpt_rcpt"/>
</dbReference>
<dbReference type="Gene3D" id="1.10.287.950">
    <property type="entry name" value="Methyl-accepting chemotaxis protein"/>
    <property type="match status" value="1"/>
</dbReference>
<keyword evidence="1 2" id="KW-0807">Transducer</keyword>
<dbReference type="Pfam" id="PF00015">
    <property type="entry name" value="MCPsignal"/>
    <property type="match status" value="1"/>
</dbReference>
<dbReference type="Gene3D" id="3.30.450.20">
    <property type="entry name" value="PAS domain"/>
    <property type="match status" value="2"/>
</dbReference>
<keyword evidence="7" id="KW-1185">Reference proteome</keyword>
<proteinExistence type="predicted"/>
<evidence type="ECO:0000259" key="3">
    <source>
        <dbReference type="PROSITE" id="PS50111"/>
    </source>
</evidence>
<evidence type="ECO:0000313" key="6">
    <source>
        <dbReference type="EMBL" id="QCF25500.1"/>
    </source>
</evidence>
<dbReference type="PROSITE" id="PS50112">
    <property type="entry name" value="PAS"/>
    <property type="match status" value="2"/>
</dbReference>
<dbReference type="SUPFAM" id="SSF55785">
    <property type="entry name" value="PYP-like sensor domain (PAS domain)"/>
    <property type="match status" value="2"/>
</dbReference>
<evidence type="ECO:0000256" key="2">
    <source>
        <dbReference type="PROSITE-ProRule" id="PRU00284"/>
    </source>
</evidence>
<dbReference type="AlphaFoldDB" id="A0A4V1D8K4"/>
<dbReference type="SMART" id="SM00086">
    <property type="entry name" value="PAC"/>
    <property type="match status" value="2"/>
</dbReference>